<organism evidence="4 5">
    <name type="scientific">Lactiplantibacillus xiangfangensis</name>
    <dbReference type="NCBI Taxonomy" id="942150"/>
    <lineage>
        <taxon>Bacteria</taxon>
        <taxon>Bacillati</taxon>
        <taxon>Bacillota</taxon>
        <taxon>Bacilli</taxon>
        <taxon>Lactobacillales</taxon>
        <taxon>Lactobacillaceae</taxon>
        <taxon>Lactiplantibacillus</taxon>
    </lineage>
</organism>
<dbReference type="InterPro" id="IPR018392">
    <property type="entry name" value="LysM"/>
</dbReference>
<proteinExistence type="predicted"/>
<dbReference type="PROSITE" id="PS51782">
    <property type="entry name" value="LYSM"/>
    <property type="match status" value="1"/>
</dbReference>
<keyword evidence="2" id="KW-0732">Signal</keyword>
<feature type="chain" id="PRO_5006420621" evidence="2">
    <location>
        <begin position="27"/>
        <end position="220"/>
    </location>
</feature>
<evidence type="ECO:0000313" key="4">
    <source>
        <dbReference type="EMBL" id="KRO14929.1"/>
    </source>
</evidence>
<dbReference type="RefSeq" id="WP_057705125.1">
    <property type="nucleotide sequence ID" value="NZ_JQCL01000001.1"/>
</dbReference>
<keyword evidence="5" id="KW-1185">Reference proteome</keyword>
<gene>
    <name evidence="4" type="ORF">IV64_GL001775</name>
</gene>
<dbReference type="Proteomes" id="UP000051783">
    <property type="component" value="Unassembled WGS sequence"/>
</dbReference>
<dbReference type="Pfam" id="PF01476">
    <property type="entry name" value="LysM"/>
    <property type="match status" value="1"/>
</dbReference>
<sequence>MKIKSLLLSTAAAASLLVLGATAANADTITVKAGDTVSALAETHNTTISAIEKANALKNVNLIYVGQQLEINGVTPTSTANVQAQSAAPQSAAASQAPVQSQAPQSAAASQAPVQSQAPQSAAAPVQSAATVQQAPAAPAAPVANNNGDSAAKAWIANKESGGSYTARNGQYIGKYQLSSSYLNGDYSAANQERVAENYVASRYGSWSAAQSFWQSNGWY</sequence>
<evidence type="ECO:0000256" key="1">
    <source>
        <dbReference type="SAM" id="MobiDB-lite"/>
    </source>
</evidence>
<comment type="caution">
    <text evidence="4">The sequence shown here is derived from an EMBL/GenBank/DDBJ whole genome shotgun (WGS) entry which is preliminary data.</text>
</comment>
<dbReference type="OrthoDB" id="117366at2"/>
<name>A0A0R2MMJ5_9LACO</name>
<feature type="signal peptide" evidence="2">
    <location>
        <begin position="1"/>
        <end position="26"/>
    </location>
</feature>
<dbReference type="Gene3D" id="3.10.350.10">
    <property type="entry name" value="LysM domain"/>
    <property type="match status" value="1"/>
</dbReference>
<accession>A0A0R2MMJ5</accession>
<protein>
    <submittedName>
        <fullName evidence="4">Peptidoglycan binding protein, lysm domain protein</fullName>
    </submittedName>
</protein>
<dbReference type="SUPFAM" id="SSF54106">
    <property type="entry name" value="LysM domain"/>
    <property type="match status" value="1"/>
</dbReference>
<dbReference type="CDD" id="cd00118">
    <property type="entry name" value="LysM"/>
    <property type="match status" value="1"/>
</dbReference>
<dbReference type="EMBL" id="JQCL01000001">
    <property type="protein sequence ID" value="KRO14929.1"/>
    <property type="molecule type" value="Genomic_DNA"/>
</dbReference>
<dbReference type="SMART" id="SM00257">
    <property type="entry name" value="LysM"/>
    <property type="match status" value="1"/>
</dbReference>
<dbReference type="STRING" id="942150.IV64_GL001775"/>
<feature type="region of interest" description="Disordered" evidence="1">
    <location>
        <begin position="93"/>
        <end position="130"/>
    </location>
</feature>
<evidence type="ECO:0000259" key="3">
    <source>
        <dbReference type="PROSITE" id="PS51782"/>
    </source>
</evidence>
<feature type="domain" description="LysM" evidence="3">
    <location>
        <begin position="27"/>
        <end position="71"/>
    </location>
</feature>
<dbReference type="InterPro" id="IPR036779">
    <property type="entry name" value="LysM_dom_sf"/>
</dbReference>
<reference evidence="4 5" key="1">
    <citation type="journal article" date="2015" name="Genome Announc.">
        <title>Expanding the biotechnology potential of lactobacilli through comparative genomics of 213 strains and associated genera.</title>
        <authorList>
            <person name="Sun Z."/>
            <person name="Harris H.M."/>
            <person name="McCann A."/>
            <person name="Guo C."/>
            <person name="Argimon S."/>
            <person name="Zhang W."/>
            <person name="Yang X."/>
            <person name="Jeffery I.B."/>
            <person name="Cooney J.C."/>
            <person name="Kagawa T.F."/>
            <person name="Liu W."/>
            <person name="Song Y."/>
            <person name="Salvetti E."/>
            <person name="Wrobel A."/>
            <person name="Rasinkangas P."/>
            <person name="Parkhill J."/>
            <person name="Rea M.C."/>
            <person name="O'Sullivan O."/>
            <person name="Ritari J."/>
            <person name="Douillard F.P."/>
            <person name="Paul Ross R."/>
            <person name="Yang R."/>
            <person name="Briner A.E."/>
            <person name="Felis G.E."/>
            <person name="de Vos W.M."/>
            <person name="Barrangou R."/>
            <person name="Klaenhammer T.R."/>
            <person name="Caufield P.W."/>
            <person name="Cui Y."/>
            <person name="Zhang H."/>
            <person name="O'Toole P.W."/>
        </authorList>
    </citation>
    <scope>NUCLEOTIDE SEQUENCE [LARGE SCALE GENOMIC DNA]</scope>
    <source>
        <strain evidence="4 5">LMG 26013</strain>
    </source>
</reference>
<dbReference type="AlphaFoldDB" id="A0A0R2MMJ5"/>
<evidence type="ECO:0000256" key="2">
    <source>
        <dbReference type="SAM" id="SignalP"/>
    </source>
</evidence>
<evidence type="ECO:0000313" key="5">
    <source>
        <dbReference type="Proteomes" id="UP000051783"/>
    </source>
</evidence>
<dbReference type="PATRIC" id="fig|942150.3.peg.1846"/>